<dbReference type="InterPro" id="IPR008974">
    <property type="entry name" value="TRAF-like"/>
</dbReference>
<dbReference type="InterPro" id="IPR002083">
    <property type="entry name" value="MATH/TRAF_dom"/>
</dbReference>
<feature type="non-terminal residue" evidence="2">
    <location>
        <position position="1"/>
    </location>
</feature>
<dbReference type="EMBL" id="BTSX01000003">
    <property type="protein sequence ID" value="GMS90978.1"/>
    <property type="molecule type" value="Genomic_DNA"/>
</dbReference>
<organism evidence="2 3">
    <name type="scientific">Pristionchus entomophagus</name>
    <dbReference type="NCBI Taxonomy" id="358040"/>
    <lineage>
        <taxon>Eukaryota</taxon>
        <taxon>Metazoa</taxon>
        <taxon>Ecdysozoa</taxon>
        <taxon>Nematoda</taxon>
        <taxon>Chromadorea</taxon>
        <taxon>Rhabditida</taxon>
        <taxon>Rhabditina</taxon>
        <taxon>Diplogasteromorpha</taxon>
        <taxon>Diplogasteroidea</taxon>
        <taxon>Neodiplogasteridae</taxon>
        <taxon>Pristionchus</taxon>
    </lineage>
</organism>
<dbReference type="Pfam" id="PF00917">
    <property type="entry name" value="MATH"/>
    <property type="match status" value="1"/>
</dbReference>
<evidence type="ECO:0000313" key="3">
    <source>
        <dbReference type="Proteomes" id="UP001432027"/>
    </source>
</evidence>
<accession>A0AAV5T6U2</accession>
<dbReference type="CDD" id="cd00121">
    <property type="entry name" value="MATH"/>
    <property type="match status" value="1"/>
</dbReference>
<protein>
    <recommendedName>
        <fullName evidence="1">MATH domain-containing protein</fullName>
    </recommendedName>
</protein>
<sequence length="86" mass="10194">QKARKMSRPRKEFLRNFFTITLPINREIKFGQTLISPTHRIGGLNWHLHVKRCKTLEKSKKICVALMCDKDGSSEVWRIDVKIQMR</sequence>
<dbReference type="Gene3D" id="2.60.210.10">
    <property type="entry name" value="Apoptosis, Tumor Necrosis Factor Receptor Associated Protein 2, Chain A"/>
    <property type="match status" value="1"/>
</dbReference>
<comment type="caution">
    <text evidence="2">The sequence shown here is derived from an EMBL/GenBank/DDBJ whole genome shotgun (WGS) entry which is preliminary data.</text>
</comment>
<keyword evidence="3" id="KW-1185">Reference proteome</keyword>
<evidence type="ECO:0000313" key="2">
    <source>
        <dbReference type="EMBL" id="GMS90978.1"/>
    </source>
</evidence>
<feature type="non-terminal residue" evidence="2">
    <location>
        <position position="86"/>
    </location>
</feature>
<reference evidence="2" key="1">
    <citation type="submission" date="2023-10" db="EMBL/GenBank/DDBJ databases">
        <title>Genome assembly of Pristionchus species.</title>
        <authorList>
            <person name="Yoshida K."/>
            <person name="Sommer R.J."/>
        </authorList>
    </citation>
    <scope>NUCLEOTIDE SEQUENCE</scope>
    <source>
        <strain evidence="2">RS0144</strain>
    </source>
</reference>
<dbReference type="Proteomes" id="UP001432027">
    <property type="component" value="Unassembled WGS sequence"/>
</dbReference>
<proteinExistence type="predicted"/>
<gene>
    <name evidence="2" type="ORF">PENTCL1PPCAC_13153</name>
</gene>
<feature type="domain" description="MATH" evidence="1">
    <location>
        <begin position="28"/>
        <end position="86"/>
    </location>
</feature>
<name>A0AAV5T6U2_9BILA</name>
<dbReference type="AlphaFoldDB" id="A0AAV5T6U2"/>
<evidence type="ECO:0000259" key="1">
    <source>
        <dbReference type="Pfam" id="PF00917"/>
    </source>
</evidence>